<dbReference type="HAMAP" id="MF_00110">
    <property type="entry name" value="DHQ_synthase"/>
    <property type="match status" value="1"/>
</dbReference>
<comment type="pathway">
    <text evidence="6 19">Metabolic intermediate biosynthesis; chorismate biosynthesis; chorismate from D-erythrose 4-phosphate and phosphoenolpyruvate: step 2/7.</text>
</comment>
<accession>A0A2A4YUL0</accession>
<gene>
    <name evidence="19" type="primary">aroB</name>
    <name evidence="22" type="ORF">COB13_14755</name>
</gene>
<evidence type="ECO:0000256" key="6">
    <source>
        <dbReference type="ARBA" id="ARBA00004661"/>
    </source>
</evidence>
<dbReference type="PANTHER" id="PTHR43622">
    <property type="entry name" value="3-DEHYDROQUINATE SYNTHASE"/>
    <property type="match status" value="1"/>
</dbReference>
<dbReference type="GO" id="GO:0009073">
    <property type="term" value="P:aromatic amino acid family biosynthetic process"/>
    <property type="evidence" value="ECO:0007669"/>
    <property type="project" value="UniProtKB-KW"/>
</dbReference>
<evidence type="ECO:0000256" key="13">
    <source>
        <dbReference type="ARBA" id="ARBA00022741"/>
    </source>
</evidence>
<feature type="binding site" evidence="19">
    <location>
        <position position="149"/>
    </location>
    <ligand>
        <name>NAD(+)</name>
        <dbReference type="ChEBI" id="CHEBI:57540"/>
    </ligand>
</feature>
<feature type="domain" description="3-dehydroquinate synthase C-terminal" evidence="21">
    <location>
        <begin position="188"/>
        <end position="338"/>
    </location>
</feature>
<reference evidence="22" key="2">
    <citation type="journal article" date="2018" name="ISME J.">
        <title>A dynamic microbial community with high functional redundancy inhabits the cold, oxic subseafloor aquifer.</title>
        <authorList>
            <person name="Tully B.J."/>
            <person name="Wheat C.G."/>
            <person name="Glazer B.T."/>
            <person name="Huber J.A."/>
        </authorList>
    </citation>
    <scope>NUCLEOTIDE SEQUENCE</scope>
    <source>
        <strain evidence="22">NORP83</strain>
    </source>
</reference>
<comment type="function">
    <text evidence="4 19">Catalyzes the conversion of 3-deoxy-D-arabino-heptulosonate 7-phosphate (DAHP) to dehydroquinate (DHQ).</text>
</comment>
<evidence type="ECO:0000256" key="9">
    <source>
        <dbReference type="ARBA" id="ARBA00017684"/>
    </source>
</evidence>
<dbReference type="Gene3D" id="3.40.50.1970">
    <property type="match status" value="1"/>
</dbReference>
<dbReference type="InterPro" id="IPR016037">
    <property type="entry name" value="DHQ_synth_AroB"/>
</dbReference>
<dbReference type="GO" id="GO:0009423">
    <property type="term" value="P:chorismate biosynthetic process"/>
    <property type="evidence" value="ECO:0007669"/>
    <property type="project" value="UniProtKB-UniRule"/>
</dbReference>
<evidence type="ECO:0000313" key="22">
    <source>
        <dbReference type="EMBL" id="PCI97977.1"/>
    </source>
</evidence>
<keyword evidence="10 19" id="KW-0963">Cytoplasm</keyword>
<dbReference type="InterPro" id="IPR030963">
    <property type="entry name" value="DHQ_synth_fam"/>
</dbReference>
<dbReference type="GO" id="GO:0000166">
    <property type="term" value="F:nucleotide binding"/>
    <property type="evidence" value="ECO:0007669"/>
    <property type="project" value="UniProtKB-KW"/>
</dbReference>
<dbReference type="Pfam" id="PF24621">
    <property type="entry name" value="DHQS_C"/>
    <property type="match status" value="1"/>
</dbReference>
<keyword evidence="11 19" id="KW-0028">Amino-acid biosynthesis</keyword>
<comment type="caution">
    <text evidence="19">Lacks conserved residue(s) required for the propagation of feature annotation.</text>
</comment>
<keyword evidence="18 19" id="KW-0170">Cobalt</keyword>
<evidence type="ECO:0000256" key="2">
    <source>
        <dbReference type="ARBA" id="ARBA00001911"/>
    </source>
</evidence>
<evidence type="ECO:0000256" key="14">
    <source>
        <dbReference type="ARBA" id="ARBA00022833"/>
    </source>
</evidence>
<evidence type="ECO:0000256" key="19">
    <source>
        <dbReference type="HAMAP-Rule" id="MF_00110"/>
    </source>
</evidence>
<dbReference type="EC" id="4.2.3.4" evidence="8 19"/>
<dbReference type="UniPathway" id="UPA00053">
    <property type="reaction ID" value="UER00085"/>
</dbReference>
<keyword evidence="17 19" id="KW-0456">Lyase</keyword>
<proteinExistence type="inferred from homology"/>
<dbReference type="PIRSF" id="PIRSF001455">
    <property type="entry name" value="DHQ_synth"/>
    <property type="match status" value="1"/>
</dbReference>
<dbReference type="InterPro" id="IPR056179">
    <property type="entry name" value="DHQS_C"/>
</dbReference>
<feature type="binding site" evidence="19">
    <location>
        <begin position="136"/>
        <end position="137"/>
    </location>
    <ligand>
        <name>NAD(+)</name>
        <dbReference type="ChEBI" id="CHEBI:57540"/>
    </ligand>
</feature>
<feature type="domain" description="3-dehydroquinate synthase N-terminal" evidence="20">
    <location>
        <begin position="74"/>
        <end position="186"/>
    </location>
</feature>
<dbReference type="EMBL" id="NVUS01000025">
    <property type="protein sequence ID" value="PCI97977.1"/>
    <property type="molecule type" value="Genomic_DNA"/>
</dbReference>
<sequence length="375" mass="40823">MPLKNCQTITVDLGESRSYDIMVGSRLIEFAGKLIEPHLKRPFTIIVTDENVAEQHLADLQASLGNQGIECDAIILPAGEKSKSMTMLETLLEKLIGFGVERNDVITVLGGGVIGDLAGFAAATLRRGVGFIQIPTSILAQVDSSVGGKTGINSAQGKNLIGAFHQPKLVLADIDILDTLSDRHIRAGYAEIFKYALINDPEFYSWLLRNGKKLIDGDKAARQYAVVKSCQSKANIVSLDEKEHGVRALLNLGHTFGHALEAHTQYSDRLIHGEGVAIGMVLAFEFSAFLGFNNGADIAAIKQHMQTIGLPHDLGFEGLQPLPSAEQMLKYMLQDKKTEQGEMTFILANAVGDSFVEKNVDQQLVTNFLKSKSFK</sequence>
<evidence type="ECO:0000256" key="4">
    <source>
        <dbReference type="ARBA" id="ARBA00003485"/>
    </source>
</evidence>
<comment type="cofactor">
    <cofactor evidence="2 19">
        <name>NAD(+)</name>
        <dbReference type="ChEBI" id="CHEBI:57540"/>
    </cofactor>
</comment>
<dbReference type="GO" id="GO:0046872">
    <property type="term" value="F:metal ion binding"/>
    <property type="evidence" value="ECO:0007669"/>
    <property type="project" value="UniProtKB-KW"/>
</dbReference>
<dbReference type="FunFam" id="3.40.50.1970:FF:000007">
    <property type="entry name" value="Pentafunctional AROM polypeptide"/>
    <property type="match status" value="1"/>
</dbReference>
<name>A0A2A4YUL0_9PROT</name>
<evidence type="ECO:0000256" key="17">
    <source>
        <dbReference type="ARBA" id="ARBA00023239"/>
    </source>
</evidence>
<evidence type="ECO:0000256" key="7">
    <source>
        <dbReference type="ARBA" id="ARBA00005412"/>
    </source>
</evidence>
<dbReference type="NCBIfam" id="TIGR01357">
    <property type="entry name" value="aroB"/>
    <property type="match status" value="1"/>
</dbReference>
<evidence type="ECO:0000256" key="5">
    <source>
        <dbReference type="ARBA" id="ARBA00004496"/>
    </source>
</evidence>
<comment type="caution">
    <text evidence="22">The sequence shown here is derived from an EMBL/GenBank/DDBJ whole genome shotgun (WGS) entry which is preliminary data.</text>
</comment>
<evidence type="ECO:0000256" key="3">
    <source>
        <dbReference type="ARBA" id="ARBA00001947"/>
    </source>
</evidence>
<feature type="binding site" evidence="19">
    <location>
        <position position="254"/>
    </location>
    <ligand>
        <name>Zn(2+)</name>
        <dbReference type="ChEBI" id="CHEBI:29105"/>
    </ligand>
</feature>
<evidence type="ECO:0000256" key="15">
    <source>
        <dbReference type="ARBA" id="ARBA00023027"/>
    </source>
</evidence>
<keyword evidence="14 19" id="KW-0862">Zinc</keyword>
<dbReference type="Pfam" id="PF01761">
    <property type="entry name" value="DHQ_synthase"/>
    <property type="match status" value="1"/>
</dbReference>
<dbReference type="SUPFAM" id="SSF56796">
    <property type="entry name" value="Dehydroquinate synthase-like"/>
    <property type="match status" value="1"/>
</dbReference>
<comment type="catalytic activity">
    <reaction evidence="1 19">
        <text>7-phospho-2-dehydro-3-deoxy-D-arabino-heptonate = 3-dehydroquinate + phosphate</text>
        <dbReference type="Rhea" id="RHEA:21968"/>
        <dbReference type="ChEBI" id="CHEBI:32364"/>
        <dbReference type="ChEBI" id="CHEBI:43474"/>
        <dbReference type="ChEBI" id="CHEBI:58394"/>
        <dbReference type="EC" id="4.2.3.4"/>
    </reaction>
</comment>
<dbReference type="InterPro" id="IPR050071">
    <property type="entry name" value="Dehydroquinate_synthase"/>
</dbReference>
<dbReference type="GO" id="GO:0005737">
    <property type="term" value="C:cytoplasm"/>
    <property type="evidence" value="ECO:0007669"/>
    <property type="project" value="UniProtKB-SubCell"/>
</dbReference>
<feature type="binding site" evidence="19">
    <location>
        <position position="158"/>
    </location>
    <ligand>
        <name>NAD(+)</name>
        <dbReference type="ChEBI" id="CHEBI:57540"/>
    </ligand>
</feature>
<evidence type="ECO:0000259" key="21">
    <source>
        <dbReference type="Pfam" id="PF24621"/>
    </source>
</evidence>
<comment type="subcellular location">
    <subcellularLocation>
        <location evidence="5 19">Cytoplasm</location>
    </subcellularLocation>
</comment>
<reference key="1">
    <citation type="submission" date="2017-08" db="EMBL/GenBank/DDBJ databases">
        <title>A dynamic microbial community with high functional redundancy inhabits the cold, oxic subseafloor aquifer.</title>
        <authorList>
            <person name="Tully B.J."/>
            <person name="Wheat C.G."/>
            <person name="Glazer B.T."/>
            <person name="Huber J.A."/>
        </authorList>
    </citation>
    <scope>NUCLEOTIDE SEQUENCE [LARGE SCALE GENOMIC DNA]</scope>
</reference>
<keyword evidence="16 19" id="KW-0057">Aromatic amino acid biosynthesis</keyword>
<keyword evidence="12 19" id="KW-0479">Metal-binding</keyword>
<feature type="binding site" evidence="19">
    <location>
        <position position="191"/>
    </location>
    <ligand>
        <name>Zn(2+)</name>
        <dbReference type="ChEBI" id="CHEBI:29105"/>
    </ligand>
</feature>
<keyword evidence="13 19" id="KW-0547">Nucleotide-binding</keyword>
<evidence type="ECO:0000259" key="20">
    <source>
        <dbReference type="Pfam" id="PF01761"/>
    </source>
</evidence>
<dbReference type="Gene3D" id="1.20.1090.10">
    <property type="entry name" value="Dehydroquinate synthase-like - alpha domain"/>
    <property type="match status" value="1"/>
</dbReference>
<dbReference type="InterPro" id="IPR030960">
    <property type="entry name" value="DHQS/DOIS_N"/>
</dbReference>
<dbReference type="GO" id="GO:0003856">
    <property type="term" value="F:3-dehydroquinate synthase activity"/>
    <property type="evidence" value="ECO:0007669"/>
    <property type="project" value="UniProtKB-UniRule"/>
</dbReference>
<protein>
    <recommendedName>
        <fullName evidence="9 19">3-dehydroquinate synthase</fullName>
        <shortName evidence="19">DHQS</shortName>
        <ecNumber evidence="8 19">4.2.3.4</ecNumber>
    </recommendedName>
</protein>
<comment type="cofactor">
    <cofactor evidence="3">
        <name>Zn(2+)</name>
        <dbReference type="ChEBI" id="CHEBI:29105"/>
    </cofactor>
</comment>
<feature type="binding site" evidence="19">
    <location>
        <begin position="112"/>
        <end position="116"/>
    </location>
    <ligand>
        <name>NAD(+)</name>
        <dbReference type="ChEBI" id="CHEBI:57540"/>
    </ligand>
</feature>
<dbReference type="CDD" id="cd08195">
    <property type="entry name" value="DHQS"/>
    <property type="match status" value="1"/>
</dbReference>
<organism evidence="22">
    <name type="scientific">OCS116 cluster bacterium</name>
    <dbReference type="NCBI Taxonomy" id="2030921"/>
    <lineage>
        <taxon>Bacteria</taxon>
        <taxon>Pseudomonadati</taxon>
        <taxon>Pseudomonadota</taxon>
        <taxon>Alphaproteobacteria</taxon>
        <taxon>OCS116 cluster</taxon>
    </lineage>
</organism>
<evidence type="ECO:0000256" key="16">
    <source>
        <dbReference type="ARBA" id="ARBA00023141"/>
    </source>
</evidence>
<evidence type="ECO:0000256" key="1">
    <source>
        <dbReference type="ARBA" id="ARBA00001393"/>
    </source>
</evidence>
<evidence type="ECO:0000256" key="10">
    <source>
        <dbReference type="ARBA" id="ARBA00022490"/>
    </source>
</evidence>
<evidence type="ECO:0000256" key="12">
    <source>
        <dbReference type="ARBA" id="ARBA00022723"/>
    </source>
</evidence>
<feature type="binding site" evidence="19">
    <location>
        <position position="272"/>
    </location>
    <ligand>
        <name>Zn(2+)</name>
        <dbReference type="ChEBI" id="CHEBI:29105"/>
    </ligand>
</feature>
<comment type="cofactor">
    <cofactor evidence="19">
        <name>Co(2+)</name>
        <dbReference type="ChEBI" id="CHEBI:48828"/>
    </cofactor>
    <cofactor evidence="19">
        <name>Zn(2+)</name>
        <dbReference type="ChEBI" id="CHEBI:29105"/>
    </cofactor>
    <text evidence="19">Binds 1 divalent metal cation per subunit. Can use either Co(2+) or Zn(2+).</text>
</comment>
<keyword evidence="15 19" id="KW-0520">NAD</keyword>
<evidence type="ECO:0000256" key="8">
    <source>
        <dbReference type="ARBA" id="ARBA00013031"/>
    </source>
</evidence>
<dbReference type="PANTHER" id="PTHR43622:SF7">
    <property type="entry name" value="3-DEHYDROQUINATE SYNTHASE, CHLOROPLASTIC"/>
    <property type="match status" value="1"/>
</dbReference>
<dbReference type="AlphaFoldDB" id="A0A2A4YUL0"/>
<evidence type="ECO:0000256" key="11">
    <source>
        <dbReference type="ARBA" id="ARBA00022605"/>
    </source>
</evidence>
<dbReference type="GO" id="GO:0008652">
    <property type="term" value="P:amino acid biosynthetic process"/>
    <property type="evidence" value="ECO:0007669"/>
    <property type="project" value="UniProtKB-KW"/>
</dbReference>
<comment type="similarity">
    <text evidence="7 19">Belongs to the sugar phosphate cyclases superfamily. Dehydroquinate synthase family.</text>
</comment>
<evidence type="ECO:0000256" key="18">
    <source>
        <dbReference type="ARBA" id="ARBA00023285"/>
    </source>
</evidence>